<dbReference type="Pfam" id="PF00657">
    <property type="entry name" value="Lipase_GDSL"/>
    <property type="match status" value="1"/>
</dbReference>
<dbReference type="EMBL" id="KZ664151">
    <property type="protein sequence ID" value="PPS07343.1"/>
    <property type="molecule type" value="Genomic_DNA"/>
</dbReference>
<dbReference type="Gene3D" id="3.40.50.1110">
    <property type="entry name" value="SGNH hydrolase"/>
    <property type="match status" value="2"/>
</dbReference>
<sequence>MDSRRVLVGRNIMFFFLICVLGWSLKLSEAQMVPALFVFGDSQVDVGNNNHLFFSIAKANFPHNGVDFPTKKATGRYSNGKNAADFLAEKLGLSSSPAYLSLSSNTHASYMNGVSFASGGSAILNTSSQVLGQSIPLSDQVNNFLSVHKVMLQKMGTDGLEKHFSKSLFAIVIGSNDILNYFESEDEKDTPEHLVNLMVNNLKAEIKHSTHECNEEVNMWVVKYNEGLKEVLRGLKSELPGLNYAFLDLYGIMQKVIRDPSAHGFKEVRAACCGLGELRAKIPCLPFSSYCPNRADHVFWDLYHPTEAMSRIVADTVFDGPSEYCVPMNVRQLIAA</sequence>
<keyword evidence="2" id="KW-0378">Hydrolase</keyword>
<dbReference type="Proteomes" id="UP000239757">
    <property type="component" value="Unassembled WGS sequence"/>
</dbReference>
<evidence type="ECO:0000256" key="5">
    <source>
        <dbReference type="SAM" id="SignalP"/>
    </source>
</evidence>
<organism evidence="6 7">
    <name type="scientific">Gossypium barbadense</name>
    <name type="common">Sea Island cotton</name>
    <name type="synonym">Hibiscus barbadensis</name>
    <dbReference type="NCBI Taxonomy" id="3634"/>
    <lineage>
        <taxon>Eukaryota</taxon>
        <taxon>Viridiplantae</taxon>
        <taxon>Streptophyta</taxon>
        <taxon>Embryophyta</taxon>
        <taxon>Tracheophyta</taxon>
        <taxon>Spermatophyta</taxon>
        <taxon>Magnoliopsida</taxon>
        <taxon>eudicotyledons</taxon>
        <taxon>Gunneridae</taxon>
        <taxon>Pentapetalae</taxon>
        <taxon>rosids</taxon>
        <taxon>malvids</taxon>
        <taxon>Malvales</taxon>
        <taxon>Malvaceae</taxon>
        <taxon>Malvoideae</taxon>
        <taxon>Gossypium</taxon>
    </lineage>
</organism>
<feature type="chain" id="PRO_5015130665" evidence="5">
    <location>
        <begin position="31"/>
        <end position="336"/>
    </location>
</feature>
<dbReference type="PANTHER" id="PTHR45648:SF106">
    <property type="entry name" value="ANTHER-SPECIFIC PROLINE-RICH PROTEIN APG"/>
    <property type="match status" value="1"/>
</dbReference>
<dbReference type="GO" id="GO:0016788">
    <property type="term" value="F:hydrolase activity, acting on ester bonds"/>
    <property type="evidence" value="ECO:0007669"/>
    <property type="project" value="InterPro"/>
</dbReference>
<comment type="similarity">
    <text evidence="1">Belongs to the 'GDSL' lipolytic enzyme family.</text>
</comment>
<dbReference type="SUPFAM" id="SSF52266">
    <property type="entry name" value="SGNH hydrolase"/>
    <property type="match status" value="1"/>
</dbReference>
<dbReference type="InterPro" id="IPR001087">
    <property type="entry name" value="GDSL"/>
</dbReference>
<protein>
    <submittedName>
        <fullName evidence="6">Uncharacterized protein</fullName>
    </submittedName>
</protein>
<name>A0A2P5XVK2_GOSBA</name>
<evidence type="ECO:0000313" key="6">
    <source>
        <dbReference type="EMBL" id="PPS07343.1"/>
    </source>
</evidence>
<accession>A0A2P5XVK2</accession>
<dbReference type="GO" id="GO:0016042">
    <property type="term" value="P:lipid catabolic process"/>
    <property type="evidence" value="ECO:0007669"/>
    <property type="project" value="UniProtKB-KW"/>
</dbReference>
<dbReference type="InterPro" id="IPR051058">
    <property type="entry name" value="GDSL_Est/Lipase"/>
</dbReference>
<feature type="signal peptide" evidence="5">
    <location>
        <begin position="1"/>
        <end position="30"/>
    </location>
</feature>
<evidence type="ECO:0000313" key="7">
    <source>
        <dbReference type="Proteomes" id="UP000239757"/>
    </source>
</evidence>
<proteinExistence type="inferred from homology"/>
<keyword evidence="5" id="KW-0732">Signal</keyword>
<reference evidence="6 7" key="1">
    <citation type="submission" date="2015-01" db="EMBL/GenBank/DDBJ databases">
        <title>Genome of allotetraploid Gossypium barbadense reveals genomic plasticity and fiber elongation in cotton evolution.</title>
        <authorList>
            <person name="Chen X."/>
            <person name="Liu X."/>
            <person name="Zhao B."/>
            <person name="Zheng H."/>
            <person name="Hu Y."/>
            <person name="Lu G."/>
            <person name="Yang C."/>
            <person name="Chen J."/>
            <person name="Shan C."/>
            <person name="Zhang L."/>
            <person name="Zhou Y."/>
            <person name="Wang L."/>
            <person name="Guo W."/>
            <person name="Bai Y."/>
            <person name="Ruan J."/>
            <person name="Shangguan X."/>
            <person name="Mao Y."/>
            <person name="Jiang J."/>
            <person name="Zhu Y."/>
            <person name="Lei J."/>
            <person name="Kang H."/>
            <person name="Chen S."/>
            <person name="He X."/>
            <person name="Wang R."/>
            <person name="Wang Y."/>
            <person name="Chen J."/>
            <person name="Wang L."/>
            <person name="Yu S."/>
            <person name="Wang B."/>
            <person name="Wei J."/>
            <person name="Song S."/>
            <person name="Lu X."/>
            <person name="Gao Z."/>
            <person name="Gu W."/>
            <person name="Deng X."/>
            <person name="Ma D."/>
            <person name="Wang S."/>
            <person name="Liang W."/>
            <person name="Fang L."/>
            <person name="Cai C."/>
            <person name="Zhu X."/>
            <person name="Zhou B."/>
            <person name="Zhang Y."/>
            <person name="Chen Z."/>
            <person name="Xu S."/>
            <person name="Zhu R."/>
            <person name="Wang S."/>
            <person name="Zhang T."/>
            <person name="Zhao G."/>
        </authorList>
    </citation>
    <scope>NUCLEOTIDE SEQUENCE [LARGE SCALE GENOMIC DNA]</scope>
    <source>
        <strain evidence="7">cv. Xinhai21</strain>
        <tissue evidence="6">Leaf</tissue>
    </source>
</reference>
<dbReference type="OrthoDB" id="1600564at2759"/>
<evidence type="ECO:0000256" key="4">
    <source>
        <dbReference type="ARBA" id="ARBA00023098"/>
    </source>
</evidence>
<dbReference type="PANTHER" id="PTHR45648">
    <property type="entry name" value="GDSL LIPASE/ACYLHYDROLASE FAMILY PROTEIN (AFU_ORTHOLOGUE AFUA_4G14700)"/>
    <property type="match status" value="1"/>
</dbReference>
<dbReference type="InterPro" id="IPR036514">
    <property type="entry name" value="SGNH_hydro_sf"/>
</dbReference>
<keyword evidence="4" id="KW-0443">Lipid metabolism</keyword>
<evidence type="ECO:0000256" key="3">
    <source>
        <dbReference type="ARBA" id="ARBA00022963"/>
    </source>
</evidence>
<keyword evidence="3" id="KW-0442">Lipid degradation</keyword>
<dbReference type="CDD" id="cd01837">
    <property type="entry name" value="SGNH_plant_lipase_like"/>
    <property type="match status" value="1"/>
</dbReference>
<gene>
    <name evidence="6" type="ORF">GOBAR_AA13293</name>
</gene>
<dbReference type="AlphaFoldDB" id="A0A2P5XVK2"/>
<evidence type="ECO:0000256" key="2">
    <source>
        <dbReference type="ARBA" id="ARBA00022801"/>
    </source>
</evidence>
<evidence type="ECO:0000256" key="1">
    <source>
        <dbReference type="ARBA" id="ARBA00008668"/>
    </source>
</evidence>
<dbReference type="InterPro" id="IPR035669">
    <property type="entry name" value="SGNH_plant_lipase-like"/>
</dbReference>